<evidence type="ECO:0000256" key="1">
    <source>
        <dbReference type="SAM" id="SignalP"/>
    </source>
</evidence>
<keyword evidence="4" id="KW-1185">Reference proteome</keyword>
<dbReference type="AlphaFoldDB" id="A0A8H7TEB1"/>
<evidence type="ECO:0000313" key="4">
    <source>
        <dbReference type="Proteomes" id="UP000664132"/>
    </source>
</evidence>
<dbReference type="InterPro" id="IPR013658">
    <property type="entry name" value="SGL"/>
</dbReference>
<feature type="signal peptide" evidence="1">
    <location>
        <begin position="1"/>
        <end position="20"/>
    </location>
</feature>
<accession>A0A8H7TEB1</accession>
<proteinExistence type="predicted"/>
<organism evidence="3 4">
    <name type="scientific">Cadophora malorum</name>
    <dbReference type="NCBI Taxonomy" id="108018"/>
    <lineage>
        <taxon>Eukaryota</taxon>
        <taxon>Fungi</taxon>
        <taxon>Dikarya</taxon>
        <taxon>Ascomycota</taxon>
        <taxon>Pezizomycotina</taxon>
        <taxon>Leotiomycetes</taxon>
        <taxon>Helotiales</taxon>
        <taxon>Ploettnerulaceae</taxon>
        <taxon>Cadophora</taxon>
    </lineage>
</organism>
<gene>
    <name evidence="3" type="ORF">IFR04_009008</name>
</gene>
<dbReference type="InterPro" id="IPR052988">
    <property type="entry name" value="Oryzine_lactonohydrolase"/>
</dbReference>
<dbReference type="EMBL" id="JAFJYH010000143">
    <property type="protein sequence ID" value="KAG4417871.1"/>
    <property type="molecule type" value="Genomic_DNA"/>
</dbReference>
<dbReference type="InterPro" id="IPR011042">
    <property type="entry name" value="6-blade_b-propeller_TolB-like"/>
</dbReference>
<evidence type="ECO:0000313" key="3">
    <source>
        <dbReference type="EMBL" id="KAG4417871.1"/>
    </source>
</evidence>
<dbReference type="PANTHER" id="PTHR47064:SF2">
    <property type="entry name" value="SMP-30_GLUCONOLACTONASE_LRE-LIKE REGION DOMAIN-CONTAINING PROTEIN-RELATED"/>
    <property type="match status" value="1"/>
</dbReference>
<dbReference type="Proteomes" id="UP000664132">
    <property type="component" value="Unassembled WGS sequence"/>
</dbReference>
<feature type="domain" description="SMP-30/Gluconolactonase/LRE-like region" evidence="2">
    <location>
        <begin position="153"/>
        <end position="352"/>
    </location>
</feature>
<sequence>MVLLLIRLIILTVVLNSVIALPNNVVRITPEAFADIDIFNNASVSSGVQFQVYDDAFQAILGDAPTLSLILNSANTSFPQFHEAAVLASSNPPVLFVSSNQYNFSGINSPNTNQKAVIISRITQDPTTKIWSSETITPTGREIHLANGGTLSPDGNLIFCAQGDLANPGGLLRLSPTAPYATTNLINNYLGVPFNSPNDVIRTSDGALWFTDPQFGFIQNIRPAPQLPAQVYRWVPGTTDIRVVADGLAAPNGIGFSPDEKIAYITDTAQSSTAPAAAKTIYAYDVATSGAGPLLSNRRTFAMPSVGIPDGIKTDKAGNVYAGCGDGINVWNPQGRLLGKILVSGGAANFALGENGMVFLLNEDKLFLATLGRLGAATQPKSAVFGIASDFRV</sequence>
<reference evidence="3" key="1">
    <citation type="submission" date="2021-02" db="EMBL/GenBank/DDBJ databases">
        <title>Genome sequence Cadophora malorum strain M34.</title>
        <authorList>
            <person name="Stefanovic E."/>
            <person name="Vu D."/>
            <person name="Scully C."/>
            <person name="Dijksterhuis J."/>
            <person name="Roader J."/>
            <person name="Houbraken J."/>
        </authorList>
    </citation>
    <scope>NUCLEOTIDE SEQUENCE</scope>
    <source>
        <strain evidence="3">M34</strain>
    </source>
</reference>
<dbReference type="OrthoDB" id="423498at2759"/>
<protein>
    <recommendedName>
        <fullName evidence="2">SMP-30/Gluconolactonase/LRE-like region domain-containing protein</fullName>
    </recommendedName>
</protein>
<evidence type="ECO:0000259" key="2">
    <source>
        <dbReference type="Pfam" id="PF08450"/>
    </source>
</evidence>
<keyword evidence="1" id="KW-0732">Signal</keyword>
<comment type="caution">
    <text evidence="3">The sequence shown here is derived from an EMBL/GenBank/DDBJ whole genome shotgun (WGS) entry which is preliminary data.</text>
</comment>
<dbReference type="Gene3D" id="2.120.10.30">
    <property type="entry name" value="TolB, C-terminal domain"/>
    <property type="match status" value="1"/>
</dbReference>
<name>A0A8H7TEB1_9HELO</name>
<dbReference type="SUPFAM" id="SSF63829">
    <property type="entry name" value="Calcium-dependent phosphotriesterase"/>
    <property type="match status" value="1"/>
</dbReference>
<feature type="chain" id="PRO_5034308482" description="SMP-30/Gluconolactonase/LRE-like region domain-containing protein" evidence="1">
    <location>
        <begin position="21"/>
        <end position="393"/>
    </location>
</feature>
<dbReference type="PANTHER" id="PTHR47064">
    <property type="entry name" value="PUTATIVE (AFU_ORTHOLOGUE AFUA_1G08990)-RELATED"/>
    <property type="match status" value="1"/>
</dbReference>
<dbReference type="Pfam" id="PF08450">
    <property type="entry name" value="SGL"/>
    <property type="match status" value="1"/>
</dbReference>